<dbReference type="OrthoDB" id="2663535at2"/>
<keyword evidence="1" id="KW-0175">Coiled coil</keyword>
<keyword evidence="2" id="KW-0472">Membrane</keyword>
<dbReference type="Proteomes" id="UP000029734">
    <property type="component" value="Unassembled WGS sequence"/>
</dbReference>
<dbReference type="RefSeq" id="WP_036647449.1">
    <property type="nucleotide sequence ID" value="NZ_JQCR01000001.1"/>
</dbReference>
<evidence type="ECO:0000256" key="1">
    <source>
        <dbReference type="SAM" id="Coils"/>
    </source>
</evidence>
<protein>
    <recommendedName>
        <fullName evidence="5">Phage tail tape measure protein domain-containing protein</fullName>
    </recommendedName>
</protein>
<feature type="transmembrane region" description="Helical" evidence="2">
    <location>
        <begin position="31"/>
        <end position="55"/>
    </location>
</feature>
<reference evidence="3 4" key="1">
    <citation type="submission" date="2014-08" db="EMBL/GenBank/DDBJ databases">
        <authorList>
            <person name="den Bakker H.C."/>
        </authorList>
    </citation>
    <scope>NUCLEOTIDE SEQUENCE [LARGE SCALE GENOMIC DNA]</scope>
    <source>
        <strain evidence="3 4">DSM 18334</strain>
    </source>
</reference>
<dbReference type="eggNOG" id="COG5283">
    <property type="taxonomic scope" value="Bacteria"/>
</dbReference>
<keyword evidence="2" id="KW-0812">Transmembrane</keyword>
<proteinExistence type="predicted"/>
<name>A0A098ME20_9BACL</name>
<keyword evidence="4" id="KW-1185">Reference proteome</keyword>
<dbReference type="EMBL" id="JQCR01000001">
    <property type="protein sequence ID" value="KGE20794.1"/>
    <property type="molecule type" value="Genomic_DNA"/>
</dbReference>
<organism evidence="3 4">
    <name type="scientific">Paenibacillus wynnii</name>
    <dbReference type="NCBI Taxonomy" id="268407"/>
    <lineage>
        <taxon>Bacteria</taxon>
        <taxon>Bacillati</taxon>
        <taxon>Bacillota</taxon>
        <taxon>Bacilli</taxon>
        <taxon>Bacillales</taxon>
        <taxon>Paenibacillaceae</taxon>
        <taxon>Paenibacillus</taxon>
    </lineage>
</organism>
<dbReference type="STRING" id="268407.PWYN_01030"/>
<evidence type="ECO:0000313" key="3">
    <source>
        <dbReference type="EMBL" id="KGE20794.1"/>
    </source>
</evidence>
<feature type="coiled-coil region" evidence="1">
    <location>
        <begin position="95"/>
        <end position="122"/>
    </location>
</feature>
<accession>A0A098ME20</accession>
<feature type="coiled-coil region" evidence="1">
    <location>
        <begin position="570"/>
        <end position="605"/>
    </location>
</feature>
<reference evidence="3 4" key="2">
    <citation type="submission" date="2014-10" db="EMBL/GenBank/DDBJ databases">
        <title>Comparative genomics of the Paenibacillus odorifer group.</title>
        <authorList>
            <person name="Tsai Y.-C."/>
            <person name="Martin N."/>
            <person name="Korlach J."/>
            <person name="Wiedmann M."/>
        </authorList>
    </citation>
    <scope>NUCLEOTIDE SEQUENCE [LARGE SCALE GENOMIC DNA]</scope>
    <source>
        <strain evidence="3 4">DSM 18334</strain>
    </source>
</reference>
<evidence type="ECO:0008006" key="5">
    <source>
        <dbReference type="Google" id="ProtNLM"/>
    </source>
</evidence>
<comment type="caution">
    <text evidence="3">The sequence shown here is derived from an EMBL/GenBank/DDBJ whole genome shotgun (WGS) entry which is preliminary data.</text>
</comment>
<keyword evidence="2" id="KW-1133">Transmembrane helix</keyword>
<evidence type="ECO:0000313" key="4">
    <source>
        <dbReference type="Proteomes" id="UP000029734"/>
    </source>
</evidence>
<dbReference type="AlphaFoldDB" id="A0A098ME20"/>
<gene>
    <name evidence="3" type="ORF">PWYN_01030</name>
</gene>
<evidence type="ECO:0000256" key="2">
    <source>
        <dbReference type="SAM" id="Phobius"/>
    </source>
</evidence>
<sequence>MLFVVGITSLSTALKVIPALFTAIKVAAAGLGIAAGPLGLAILAVGALATGFGVLTAAKSRDKAATEAMLSAQKELNELLAKAPIDRTTADDDTIRSKAEELNAVLEERAKLQQRIAEFQSIWDRGEGTPAIMSEAMDINDELEKVDANLRSMGFDGVTAATDALGELNKALKYSVDRVTEQDKAEYEALATKKATLKEMSALATQFKELNGLQTLDASQKTRMVDITEKLIGQYPELNAHQGEDGRIRADNIDKIITQIDTDKRFTDMAATNATTRIRNFAKENEAQAKAVQAQIDNLTRLSNALAIVSGANASTFSNDIAARTADTQRKASGKVGDIVMNGALSMMATSGAKAEVDAQISEELQKQQKYNDATRELEKLASEVESGAQTFTKDIVAPDAKKDAKGKTGKTPAELAAEARKKAYEQDIKTIQYQSEFYNLTADAQIKKYDALKTKHAAFLKESVEDARTLQLQLKRLSEDSVQSRYDFSATWIDAEERRMEDAGKTELEIAQMKLDSWTRVRNRYAKDSAQYKAADDQAYRARKELAQSTVKLEQDVYRARKDAADKAADAVKDALKAETDAIKKAEKADLDAIEKRKKAALDDYDARIDAIQKLRDANKTLNTDADYATQLAEKRARLGVLASAVGPAGIAEREALLKEIDRMQLEHDRELSDRTLETQQDALKDEKAAKEKAFDTEKTLTEAKYDALLNAFEEHAGGLKTVEAGIAAFRVASAASANTAILSELDTFIAQYQTKMSALAGAQKAADQAEYAANKNAWTSARSAGNTEEMARLNARNEELRKLYGVTADSGKLQAFADGGIVKGASGAAVPAIVHGGELVLTTAMQATLFDMIAAPRVAAQSPAAPTYITNNIDMSVNDVEIADKVGMAVVYDERARAAQRLQTMGIKD</sequence>